<sequence>MVLSVGGGGAVTTGVLAEESDDGDSRETAMGMAANSTETGALDSDDVDWYAFDVEAGERIWVHLKLGSNDSIINENKSARFDIFGPSGDEVNEYPSDVMGPVYRPNAGATMQALGGTMAQQSGTYYVRVKGENITQYDLTVETQRLDQYDPNEQPASATPIESGETISAVMSGPDRDTYAIDLDKGETISVTASMNAQLLGPNASDATITGHHNEYVVTDKPPWATQLNHTANASGTYFIHTYPYEEGIGSYNMEDPYELSVSVSGDNDNESPNEDDSVTDDGPTETPDETEQTDSDESVDDGDITVDDTTDESSMNTDGTDQSDFEETIDDTDADASERSECDW</sequence>
<dbReference type="Gene3D" id="2.60.120.380">
    <property type="match status" value="2"/>
</dbReference>
<dbReference type="EMBL" id="CP096021">
    <property type="protein sequence ID" value="UPM44831.1"/>
    <property type="molecule type" value="Genomic_DNA"/>
</dbReference>
<proteinExistence type="predicted"/>
<gene>
    <name evidence="2" type="ORF">MW046_15690</name>
</gene>
<evidence type="ECO:0000313" key="2">
    <source>
        <dbReference type="EMBL" id="UPM44831.1"/>
    </source>
</evidence>
<dbReference type="GeneID" id="71929519"/>
<geneLocation type="plasmid" evidence="2 3">
    <name>unnamed2</name>
</geneLocation>
<evidence type="ECO:0000313" key="3">
    <source>
        <dbReference type="Proteomes" id="UP000831768"/>
    </source>
</evidence>
<dbReference type="AlphaFoldDB" id="A0A8U0A6M3"/>
<evidence type="ECO:0000256" key="1">
    <source>
        <dbReference type="SAM" id="MobiDB-lite"/>
    </source>
</evidence>
<name>A0A8U0A6M3_9EURY</name>
<dbReference type="Proteomes" id="UP000831768">
    <property type="component" value="Plasmid unnamed2"/>
</dbReference>
<dbReference type="RefSeq" id="WP_247995485.1">
    <property type="nucleotide sequence ID" value="NZ_CP096021.1"/>
</dbReference>
<feature type="compositionally biased region" description="Acidic residues" evidence="1">
    <location>
        <begin position="268"/>
        <end position="312"/>
    </location>
</feature>
<protein>
    <submittedName>
        <fullName evidence="2">Pre-peptidase C-terminal domain-containing protein</fullName>
    </submittedName>
</protein>
<reference evidence="2" key="1">
    <citation type="submission" date="2022-04" db="EMBL/GenBank/DDBJ databases">
        <title>Halocatena sp. nov., isolated from a salt lake.</title>
        <authorList>
            <person name="Cui H.-L."/>
        </authorList>
    </citation>
    <scope>NUCLEOTIDE SEQUENCE</scope>
    <source>
        <strain evidence="2">AD-1</strain>
        <plasmid evidence="2">unnamed2</plasmid>
    </source>
</reference>
<accession>A0A8U0A6M3</accession>
<dbReference type="KEGG" id="haad:MW046_15690"/>
<feature type="region of interest" description="Disordered" evidence="1">
    <location>
        <begin position="259"/>
        <end position="345"/>
    </location>
</feature>
<organism evidence="2 3">
    <name type="scientific">Halocatena salina</name>
    <dbReference type="NCBI Taxonomy" id="2934340"/>
    <lineage>
        <taxon>Archaea</taxon>
        <taxon>Methanobacteriati</taxon>
        <taxon>Methanobacteriota</taxon>
        <taxon>Stenosarchaea group</taxon>
        <taxon>Halobacteria</taxon>
        <taxon>Halobacteriales</taxon>
        <taxon>Natronomonadaceae</taxon>
        <taxon>Halocatena</taxon>
    </lineage>
</organism>
<keyword evidence="2" id="KW-0614">Plasmid</keyword>
<keyword evidence="3" id="KW-1185">Reference proteome</keyword>
<feature type="compositionally biased region" description="Acidic residues" evidence="1">
    <location>
        <begin position="322"/>
        <end position="336"/>
    </location>
</feature>